<gene>
    <name evidence="6" type="ORF">METZ01_LOCUS29883</name>
</gene>
<dbReference type="InterPro" id="IPR003593">
    <property type="entry name" value="AAA+_ATPase"/>
</dbReference>
<dbReference type="PROSITE" id="PS00211">
    <property type="entry name" value="ABC_TRANSPORTER_1"/>
    <property type="match status" value="1"/>
</dbReference>
<dbReference type="InterPro" id="IPR003439">
    <property type="entry name" value="ABC_transporter-like_ATP-bd"/>
</dbReference>
<dbReference type="CDD" id="cd03264">
    <property type="entry name" value="ABC_drug_resistance_like"/>
    <property type="match status" value="1"/>
</dbReference>
<dbReference type="Gene3D" id="3.40.50.300">
    <property type="entry name" value="P-loop containing nucleotide triphosphate hydrolases"/>
    <property type="match status" value="1"/>
</dbReference>
<protein>
    <recommendedName>
        <fullName evidence="5">ABC transporter domain-containing protein</fullName>
    </recommendedName>
</protein>
<proteinExistence type="inferred from homology"/>
<keyword evidence="4" id="KW-0067">ATP-binding</keyword>
<dbReference type="Pfam" id="PF00005">
    <property type="entry name" value="ABC_tran"/>
    <property type="match status" value="1"/>
</dbReference>
<keyword evidence="2" id="KW-0813">Transport</keyword>
<comment type="similarity">
    <text evidence="1">Belongs to the ABC transporter superfamily.</text>
</comment>
<evidence type="ECO:0000256" key="1">
    <source>
        <dbReference type="ARBA" id="ARBA00005417"/>
    </source>
</evidence>
<feature type="domain" description="ABC transporter" evidence="5">
    <location>
        <begin position="3"/>
        <end position="234"/>
    </location>
</feature>
<dbReference type="InterPro" id="IPR027417">
    <property type="entry name" value="P-loop_NTPase"/>
</dbReference>
<dbReference type="EMBL" id="UINC01001300">
    <property type="protein sequence ID" value="SUZ77029.1"/>
    <property type="molecule type" value="Genomic_DNA"/>
</dbReference>
<name>A0A381QF69_9ZZZZ</name>
<evidence type="ECO:0000256" key="2">
    <source>
        <dbReference type="ARBA" id="ARBA00022448"/>
    </source>
</evidence>
<evidence type="ECO:0000256" key="3">
    <source>
        <dbReference type="ARBA" id="ARBA00022741"/>
    </source>
</evidence>
<dbReference type="SUPFAM" id="SSF52540">
    <property type="entry name" value="P-loop containing nucleoside triphosphate hydrolases"/>
    <property type="match status" value="1"/>
</dbReference>
<dbReference type="InterPro" id="IPR017871">
    <property type="entry name" value="ABC_transporter-like_CS"/>
</dbReference>
<evidence type="ECO:0000256" key="4">
    <source>
        <dbReference type="ARBA" id="ARBA00022840"/>
    </source>
</evidence>
<dbReference type="SMART" id="SM00382">
    <property type="entry name" value="AAA"/>
    <property type="match status" value="1"/>
</dbReference>
<dbReference type="PANTHER" id="PTHR43335">
    <property type="entry name" value="ABC TRANSPORTER, ATP-BINDING PROTEIN"/>
    <property type="match status" value="1"/>
</dbReference>
<keyword evidence="3" id="KW-0547">Nucleotide-binding</keyword>
<dbReference type="GO" id="GO:0005524">
    <property type="term" value="F:ATP binding"/>
    <property type="evidence" value="ECO:0007669"/>
    <property type="project" value="UniProtKB-KW"/>
</dbReference>
<dbReference type="GO" id="GO:0016887">
    <property type="term" value="F:ATP hydrolysis activity"/>
    <property type="evidence" value="ECO:0007669"/>
    <property type="project" value="InterPro"/>
</dbReference>
<dbReference type="PROSITE" id="PS50893">
    <property type="entry name" value="ABC_TRANSPORTER_2"/>
    <property type="match status" value="1"/>
</dbReference>
<reference evidence="6" key="1">
    <citation type="submission" date="2018-05" db="EMBL/GenBank/DDBJ databases">
        <authorList>
            <person name="Lanie J.A."/>
            <person name="Ng W.-L."/>
            <person name="Kazmierczak K.M."/>
            <person name="Andrzejewski T.M."/>
            <person name="Davidsen T.M."/>
            <person name="Wayne K.J."/>
            <person name="Tettelin H."/>
            <person name="Glass J.I."/>
            <person name="Rusch D."/>
            <person name="Podicherti R."/>
            <person name="Tsui H.-C.T."/>
            <person name="Winkler M.E."/>
        </authorList>
    </citation>
    <scope>NUCLEOTIDE SEQUENCE</scope>
</reference>
<sequence>MDIQISSLTKIYNKGALPALDKLDLRISSGTFGLLGPNGAGKTTLIKILSTQMEPTNGEVTIDGLPIDAARGEVRQRLGYLPQHFGAYPNLTAFEFLDYMARLAQIQPGKHRKEVVEQALEEVALTKKRDKYTGTFSGGMKRRLGIAQAILAEPDFLIVDEPTAGLDPEERIRFRKILGRLSRDRAILMSTHIVGDISSTCEDIAVLNFGRLLFHGPPEELVRHAENKTWTLHVDDDGFTKIQKEWHVVTVVPVGDDLAVRIVGDDAPPRGAEPEPPNLEDAYIYFMATDDQAPKENGNHS</sequence>
<organism evidence="6">
    <name type="scientific">marine metagenome</name>
    <dbReference type="NCBI Taxonomy" id="408172"/>
    <lineage>
        <taxon>unclassified sequences</taxon>
        <taxon>metagenomes</taxon>
        <taxon>ecological metagenomes</taxon>
    </lineage>
</organism>
<dbReference type="AlphaFoldDB" id="A0A381QF69"/>
<evidence type="ECO:0000259" key="5">
    <source>
        <dbReference type="PROSITE" id="PS50893"/>
    </source>
</evidence>
<accession>A0A381QF69</accession>
<evidence type="ECO:0000313" key="6">
    <source>
        <dbReference type="EMBL" id="SUZ77029.1"/>
    </source>
</evidence>
<dbReference type="PANTHER" id="PTHR43335:SF2">
    <property type="entry name" value="ABC TRANSPORTER, ATP-BINDING PROTEIN"/>
    <property type="match status" value="1"/>
</dbReference>